<keyword evidence="1" id="KW-0732">Signal</keyword>
<protein>
    <submittedName>
        <fullName evidence="3">Uncharacterized protein MJ0754</fullName>
    </submittedName>
</protein>
<dbReference type="EMBL" id="BBNS01000017">
    <property type="protein sequence ID" value="GAL71917.1"/>
    <property type="molecule type" value="Genomic_DNA"/>
</dbReference>
<feature type="domain" description="DUF2202" evidence="2">
    <location>
        <begin position="58"/>
        <end position="211"/>
    </location>
</feature>
<organism evidence="3 4">
    <name type="scientific">Jejuia pallidilutea</name>
    <dbReference type="NCBI Taxonomy" id="504487"/>
    <lineage>
        <taxon>Bacteria</taxon>
        <taxon>Pseudomonadati</taxon>
        <taxon>Bacteroidota</taxon>
        <taxon>Flavobacteriia</taxon>
        <taxon>Flavobacteriales</taxon>
        <taxon>Flavobacteriaceae</taxon>
        <taxon>Jejuia</taxon>
    </lineage>
</organism>
<dbReference type="SUPFAM" id="SSF47240">
    <property type="entry name" value="Ferritin-like"/>
    <property type="match status" value="1"/>
</dbReference>
<evidence type="ECO:0000259" key="2">
    <source>
        <dbReference type="Pfam" id="PF09968"/>
    </source>
</evidence>
<evidence type="ECO:0000313" key="3">
    <source>
        <dbReference type="EMBL" id="GAL71917.1"/>
    </source>
</evidence>
<dbReference type="InterPro" id="IPR012347">
    <property type="entry name" value="Ferritin-like"/>
</dbReference>
<feature type="signal peptide" evidence="1">
    <location>
        <begin position="1"/>
        <end position="28"/>
    </location>
</feature>
<dbReference type="InterPro" id="IPR009078">
    <property type="entry name" value="Ferritin-like_SF"/>
</dbReference>
<dbReference type="InterPro" id="IPR019243">
    <property type="entry name" value="DUF2202"/>
</dbReference>
<dbReference type="Proteomes" id="UP000029646">
    <property type="component" value="Unassembled WGS sequence"/>
</dbReference>
<gene>
    <name evidence="3" type="ORF">JCM19302_424</name>
</gene>
<dbReference type="CDD" id="cd01048">
    <property type="entry name" value="Ferritin_like_AB2"/>
    <property type="match status" value="1"/>
</dbReference>
<evidence type="ECO:0000313" key="4">
    <source>
        <dbReference type="Proteomes" id="UP000029646"/>
    </source>
</evidence>
<reference evidence="3 4" key="1">
    <citation type="journal article" date="2014" name="Genome Announc.">
        <title>Draft Genome Sequence of Marine Flavobacterium Jejuia pallidilutea Strain 11shimoA1 and Pigmentation Mutants.</title>
        <authorList>
            <person name="Takatani N."/>
            <person name="Nakanishi M."/>
            <person name="Meirelles P."/>
            <person name="Mino S."/>
            <person name="Suda W."/>
            <person name="Oshima K."/>
            <person name="Hattori M."/>
            <person name="Ohkuma M."/>
            <person name="Hosokawa M."/>
            <person name="Miyashita K."/>
            <person name="Thompson F.L."/>
            <person name="Niwa A."/>
            <person name="Sawabe T."/>
            <person name="Sawabe T."/>
        </authorList>
    </citation>
    <scope>NUCLEOTIDE SEQUENCE [LARGE SCALE GENOMIC DNA]</scope>
    <source>
        <strain evidence="4">JCM19302</strain>
    </source>
</reference>
<dbReference type="Gene3D" id="1.20.1260.10">
    <property type="match status" value="1"/>
</dbReference>
<evidence type="ECO:0000256" key="1">
    <source>
        <dbReference type="SAM" id="SignalP"/>
    </source>
</evidence>
<name>A0A090WX31_9FLAO</name>
<dbReference type="Pfam" id="PF09968">
    <property type="entry name" value="DUF2202"/>
    <property type="match status" value="1"/>
</dbReference>
<comment type="caution">
    <text evidence="3">The sequence shown here is derived from an EMBL/GenBank/DDBJ whole genome shotgun (WGS) entry which is preliminary data.</text>
</comment>
<feature type="chain" id="PRO_5001866373" evidence="1">
    <location>
        <begin position="29"/>
        <end position="220"/>
    </location>
</feature>
<sequence>MIFKLNNMKNSVLRHFAIVLMLVTFFYACSNNNDDIENTDVNNNDITDEVLTDADEVALLFMLEEEKLARDTYAYLYNLWSIKQFANIKKSEQTHMNAIEDLLVKYNVAYAILPDGVFNNKDLQDLYNQFVINGAIDKVNAFKIGATIEDLDIVDLQTLINNTENTSIISVFKNLQCGSRNHLRSFITGLKNAGGTYTPQFLTQAEYDAILLEDNEKCNQ</sequence>
<dbReference type="AlphaFoldDB" id="A0A090WX31"/>
<proteinExistence type="predicted"/>
<accession>A0A090WX31</accession>
<dbReference type="PROSITE" id="PS51257">
    <property type="entry name" value="PROKAR_LIPOPROTEIN"/>
    <property type="match status" value="1"/>
</dbReference>